<accession>W9RNQ3</accession>
<evidence type="ECO:0000313" key="4">
    <source>
        <dbReference type="Proteomes" id="UP000030645"/>
    </source>
</evidence>
<keyword evidence="2" id="KW-0472">Membrane</keyword>
<name>W9RNQ3_9ROSA</name>
<feature type="compositionally biased region" description="Polar residues" evidence="1">
    <location>
        <begin position="358"/>
        <end position="369"/>
    </location>
</feature>
<feature type="region of interest" description="Disordered" evidence="1">
    <location>
        <begin position="78"/>
        <end position="216"/>
    </location>
</feature>
<dbReference type="STRING" id="981085.W9RNQ3"/>
<feature type="compositionally biased region" description="Basic and acidic residues" evidence="1">
    <location>
        <begin position="161"/>
        <end position="177"/>
    </location>
</feature>
<dbReference type="PANTHER" id="PTHR33700">
    <property type="entry name" value="MYB-LIKE PROTEIN X"/>
    <property type="match status" value="1"/>
</dbReference>
<protein>
    <submittedName>
        <fullName evidence="3">Uncharacterized protein</fullName>
    </submittedName>
</protein>
<feature type="transmembrane region" description="Helical" evidence="2">
    <location>
        <begin position="20"/>
        <end position="37"/>
    </location>
</feature>
<feature type="compositionally biased region" description="Basic and acidic residues" evidence="1">
    <location>
        <begin position="195"/>
        <end position="216"/>
    </location>
</feature>
<dbReference type="EMBL" id="KE345322">
    <property type="protein sequence ID" value="EXC01134.1"/>
    <property type="molecule type" value="Genomic_DNA"/>
</dbReference>
<proteinExistence type="predicted"/>
<evidence type="ECO:0000256" key="1">
    <source>
        <dbReference type="SAM" id="MobiDB-lite"/>
    </source>
</evidence>
<keyword evidence="2" id="KW-1133">Transmembrane helix</keyword>
<dbReference type="KEGG" id="mnt:21408203"/>
<dbReference type="AlphaFoldDB" id="W9RNQ3"/>
<feature type="region of interest" description="Disordered" evidence="1">
    <location>
        <begin position="332"/>
        <end position="375"/>
    </location>
</feature>
<keyword evidence="4" id="KW-1185">Reference proteome</keyword>
<dbReference type="PANTHER" id="PTHR33700:SF25">
    <property type="entry name" value="TRANSMEMBRANE PROTEIN"/>
    <property type="match status" value="1"/>
</dbReference>
<keyword evidence="2" id="KW-0812">Transmembrane</keyword>
<organism evidence="3 4">
    <name type="scientific">Morus notabilis</name>
    <dbReference type="NCBI Taxonomy" id="981085"/>
    <lineage>
        <taxon>Eukaryota</taxon>
        <taxon>Viridiplantae</taxon>
        <taxon>Streptophyta</taxon>
        <taxon>Embryophyta</taxon>
        <taxon>Tracheophyta</taxon>
        <taxon>Spermatophyta</taxon>
        <taxon>Magnoliopsida</taxon>
        <taxon>eudicotyledons</taxon>
        <taxon>Gunneridae</taxon>
        <taxon>Pentapetalae</taxon>
        <taxon>rosids</taxon>
        <taxon>fabids</taxon>
        <taxon>Rosales</taxon>
        <taxon>Moraceae</taxon>
        <taxon>Moreae</taxon>
        <taxon>Morus</taxon>
    </lineage>
</organism>
<feature type="compositionally biased region" description="Acidic residues" evidence="1">
    <location>
        <begin position="112"/>
        <end position="160"/>
    </location>
</feature>
<dbReference type="OrthoDB" id="1928179at2759"/>
<reference evidence="4" key="1">
    <citation type="submission" date="2013-01" db="EMBL/GenBank/DDBJ databases">
        <title>Draft Genome Sequence of a Mulberry Tree, Morus notabilis C.K. Schneid.</title>
        <authorList>
            <person name="He N."/>
            <person name="Zhao S."/>
        </authorList>
    </citation>
    <scope>NUCLEOTIDE SEQUENCE</scope>
</reference>
<gene>
    <name evidence="3" type="ORF">L484_025507</name>
</gene>
<feature type="compositionally biased region" description="Basic and acidic residues" evidence="1">
    <location>
        <begin position="78"/>
        <end position="90"/>
    </location>
</feature>
<evidence type="ECO:0000256" key="2">
    <source>
        <dbReference type="SAM" id="Phobius"/>
    </source>
</evidence>
<dbReference type="eggNOG" id="ENOG502S55V">
    <property type="taxonomic scope" value="Eukaryota"/>
</dbReference>
<sequence>MLKQSPSRNQRPKGFKVKHVLQICVLLAICIWLLYQVKHSNDKKAEYEDSSSEISRKIQNGRDEIITLGRRDLRPLVKDTSFDAKKREGKEEDSEDGPGGGDDQIDGHDQERAEEEEAEGVEDLIDEEDRERDEGSEEEDKGIDFEDVNVLEDQPQDEEEGKTHIRGAREEHHKDDDASGSVMRNTESIVGSLRKVQEKETESENDFEVGKETEKNHTEDFVVGMKDSETKMHYNFRAQSYGSENDFASSRLDNAIYSTLLVKAEANEQSKVENNSAMLLAKGPTSLNGTSKLRELIHDLNPTSNEREAYLQRHSYSTLSVVDNFDAAQKGKEVLDGPHSIPSQGTLQFDGTDKSTDENAVSSGESKNQWGVAIA</sequence>
<evidence type="ECO:0000313" key="3">
    <source>
        <dbReference type="EMBL" id="EXC01134.1"/>
    </source>
</evidence>
<dbReference type="Proteomes" id="UP000030645">
    <property type="component" value="Unassembled WGS sequence"/>
</dbReference>